<dbReference type="EMBL" id="KF483846">
    <property type="protein sequence ID" value="AHC55023.1"/>
    <property type="molecule type" value="Genomic_DNA"/>
</dbReference>
<keyword evidence="2" id="KW-1185">Reference proteome</keyword>
<organism evidence="1 2">
    <name type="scientific">Tunisvirus fontaine2</name>
    <dbReference type="NCBI Taxonomy" id="1421067"/>
    <lineage>
        <taxon>Viruses</taxon>
        <taxon>Varidnaviria</taxon>
        <taxon>Bamfordvirae</taxon>
        <taxon>Nucleocytoviricota</taxon>
        <taxon>Megaviricetes</taxon>
        <taxon>Pimascovirales</taxon>
        <taxon>Pimascovirales incertae sedis</taxon>
        <taxon>Marseilleviridae</taxon>
        <taxon>Losannavirus</taxon>
        <taxon>Losannavirus tunisense</taxon>
    </lineage>
</organism>
<reference evidence="1 2" key="1">
    <citation type="journal article" date="2014" name="Arch. Virol.">
        <title>Complete genome sequence of Tunisvirus, a new member of the proposed family Marseilleviridae.</title>
        <authorList>
            <person name="Aherfi S."/>
            <person name="Boughalmi M."/>
            <person name="Pagnier I."/>
            <person name="Fournous G."/>
            <person name="La Scola B."/>
            <person name="Raoult D."/>
            <person name="Colson P."/>
        </authorList>
    </citation>
    <scope>NUCLEOTIDE SEQUENCE [LARGE SCALE GENOMIC DNA]</scope>
    <source>
        <strain evidence="1 2">U484</strain>
    </source>
</reference>
<gene>
    <name evidence="1" type="ORF">TNS_ORF305</name>
</gene>
<sequence>MKLANADCLSVRKACEENESVQVEEMDAEQFAWLVKYGVDVPVHVEKLLCCVDPSSFMRGCLKRDNIFLKKPDDEFLCAVFEPYINFY</sequence>
<accession>V9SDQ0</accession>
<protein>
    <submittedName>
        <fullName evidence="1">Uncharacterized protein</fullName>
    </submittedName>
</protein>
<proteinExistence type="predicted"/>
<name>V9SDQ0_9VIRU</name>
<evidence type="ECO:0000313" key="2">
    <source>
        <dbReference type="Proteomes" id="UP000232615"/>
    </source>
</evidence>
<dbReference type="Proteomes" id="UP000232615">
    <property type="component" value="Segment"/>
</dbReference>
<evidence type="ECO:0000313" key="1">
    <source>
        <dbReference type="EMBL" id="AHC55023.1"/>
    </source>
</evidence>